<sequence>MAPSLNTISLLLTGLLATCTAQVELDDGFLETRGNNMWLVEFYAPWCGHCKKLEPVFKEVYRHLRDTPVRVGKIDATRYSDVAQHFQIRGFPTIKFIKGDQSFTHRGDRSKDAIIEFATRAQGPAVRRLSSIGKFTEARSRHSDGVFFLHVGDEDEQDDLFQKYKSVAETLMVQGYFYSGEKRILVDVKIKREPTLLVFKDHGHYEFEPQDGIVTKEAVQNWINSERYNAFPEVSGGSINEMADAKKYLVIIVVNPDVKDRMDVNNRLKGVAENVALNQREKYHGDYQFLWMGETDTANSITMSFLSPPALVVLEVGTQQYFLPPFTPDNVTLTVFAKFLDGVRSGAVPAHGGTGFFQRVKRLAYDIISTLVGIWQASRWLFLLMFGIPTVIISVICYSLCCMEPVDDTYNPEDSDSESDPMNKSFEEPPSLLQDVPPEGEFADAEKEEEEGEEEEEEEEEAAGDAKEKPKKEKKDD</sequence>
<feature type="signal peptide" evidence="8">
    <location>
        <begin position="1"/>
        <end position="21"/>
    </location>
</feature>
<dbReference type="Pfam" id="PF13848">
    <property type="entry name" value="Thioredoxin_6"/>
    <property type="match status" value="1"/>
</dbReference>
<dbReference type="Pfam" id="PF00085">
    <property type="entry name" value="Thioredoxin"/>
    <property type="match status" value="1"/>
</dbReference>
<dbReference type="InterPro" id="IPR036249">
    <property type="entry name" value="Thioredoxin-like_sf"/>
</dbReference>
<evidence type="ECO:0000313" key="10">
    <source>
        <dbReference type="EMBL" id="KAK7114398.1"/>
    </source>
</evidence>
<dbReference type="Proteomes" id="UP001374579">
    <property type="component" value="Unassembled WGS sequence"/>
</dbReference>
<feature type="compositionally biased region" description="Basic and acidic residues" evidence="6">
    <location>
        <begin position="464"/>
        <end position="477"/>
    </location>
</feature>
<evidence type="ECO:0000313" key="11">
    <source>
        <dbReference type="Proteomes" id="UP001374579"/>
    </source>
</evidence>
<evidence type="ECO:0000256" key="8">
    <source>
        <dbReference type="SAM" id="SignalP"/>
    </source>
</evidence>
<proteinExistence type="predicted"/>
<evidence type="ECO:0000256" key="4">
    <source>
        <dbReference type="ARBA" id="ARBA00023136"/>
    </source>
</evidence>
<dbReference type="InterPro" id="IPR052250">
    <property type="entry name" value="PDI_TMX3"/>
</dbReference>
<keyword evidence="4 7" id="KW-0472">Membrane</keyword>
<gene>
    <name evidence="10" type="ORF">V1264_000461</name>
</gene>
<feature type="compositionally biased region" description="Acidic residues" evidence="6">
    <location>
        <begin position="441"/>
        <end position="463"/>
    </location>
</feature>
<dbReference type="InterPro" id="IPR017937">
    <property type="entry name" value="Thioredoxin_CS"/>
</dbReference>
<dbReference type="AlphaFoldDB" id="A0AAN9BZ13"/>
<dbReference type="PRINTS" id="PR00421">
    <property type="entry name" value="THIOREDOXIN"/>
</dbReference>
<dbReference type="Gene3D" id="3.40.30.10">
    <property type="entry name" value="Glutaredoxin"/>
    <property type="match status" value="1"/>
</dbReference>
<keyword evidence="3 7" id="KW-1133">Transmembrane helix</keyword>
<evidence type="ECO:0000256" key="3">
    <source>
        <dbReference type="ARBA" id="ARBA00022989"/>
    </source>
</evidence>
<dbReference type="GO" id="GO:0005789">
    <property type="term" value="C:endoplasmic reticulum membrane"/>
    <property type="evidence" value="ECO:0007669"/>
    <property type="project" value="UniProtKB-SubCell"/>
</dbReference>
<name>A0AAN9BZ13_9CAEN</name>
<dbReference type="PANTHER" id="PTHR46426:SF1">
    <property type="entry name" value="PROTEIN DISULFIDE-ISOMERASE TMX3"/>
    <property type="match status" value="1"/>
</dbReference>
<accession>A0AAN9BZ13</accession>
<evidence type="ECO:0000256" key="5">
    <source>
        <dbReference type="ARBA" id="ARBA00045246"/>
    </source>
</evidence>
<dbReference type="PANTHER" id="PTHR46426">
    <property type="entry name" value="PROTEIN DISULFIDE-ISOMERASE TMX3"/>
    <property type="match status" value="1"/>
</dbReference>
<dbReference type="PROSITE" id="PS51352">
    <property type="entry name" value="THIOREDOXIN_2"/>
    <property type="match status" value="1"/>
</dbReference>
<evidence type="ECO:0000256" key="2">
    <source>
        <dbReference type="ARBA" id="ARBA00022692"/>
    </source>
</evidence>
<evidence type="ECO:0000256" key="1">
    <source>
        <dbReference type="ARBA" id="ARBA00004389"/>
    </source>
</evidence>
<feature type="transmembrane region" description="Helical" evidence="7">
    <location>
        <begin position="380"/>
        <end position="401"/>
    </location>
</feature>
<dbReference type="EMBL" id="JBAMIC010000001">
    <property type="protein sequence ID" value="KAK7114398.1"/>
    <property type="molecule type" value="Genomic_DNA"/>
</dbReference>
<protein>
    <recommendedName>
        <fullName evidence="9">Thioredoxin domain-containing protein</fullName>
    </recommendedName>
</protein>
<dbReference type="InterPro" id="IPR013766">
    <property type="entry name" value="Thioredoxin_domain"/>
</dbReference>
<comment type="caution">
    <text evidence="10">The sequence shown here is derived from an EMBL/GenBank/DDBJ whole genome shotgun (WGS) entry which is preliminary data.</text>
</comment>
<keyword evidence="11" id="KW-1185">Reference proteome</keyword>
<feature type="region of interest" description="Disordered" evidence="6">
    <location>
        <begin position="409"/>
        <end position="477"/>
    </location>
</feature>
<keyword evidence="2 7" id="KW-0812">Transmembrane</keyword>
<dbReference type="PROSITE" id="PS00194">
    <property type="entry name" value="THIOREDOXIN_1"/>
    <property type="match status" value="1"/>
</dbReference>
<evidence type="ECO:0000256" key="6">
    <source>
        <dbReference type="SAM" id="MobiDB-lite"/>
    </source>
</evidence>
<evidence type="ECO:0000259" key="9">
    <source>
        <dbReference type="PROSITE" id="PS51352"/>
    </source>
</evidence>
<feature type="chain" id="PRO_5042997834" description="Thioredoxin domain-containing protein" evidence="8">
    <location>
        <begin position="22"/>
        <end position="477"/>
    </location>
</feature>
<feature type="compositionally biased region" description="Acidic residues" evidence="6">
    <location>
        <begin position="409"/>
        <end position="419"/>
    </location>
</feature>
<keyword evidence="8" id="KW-0732">Signal</keyword>
<comment type="subcellular location">
    <subcellularLocation>
        <location evidence="1">Endoplasmic reticulum membrane</location>
        <topology evidence="1">Single-pass membrane protein</topology>
    </subcellularLocation>
</comment>
<comment type="function">
    <text evidence="5">Probable disulfide isomerase, which participates in the folding of proteins containing disulfide bonds. May act as a dithiol oxidase. Acts as a regulator of endoplasmic reticulum-mitochondria contact sites via its ability to regulate redox signals.</text>
</comment>
<feature type="domain" description="Thioredoxin" evidence="9">
    <location>
        <begin position="1"/>
        <end position="123"/>
    </location>
</feature>
<reference evidence="10 11" key="1">
    <citation type="submission" date="2024-02" db="EMBL/GenBank/DDBJ databases">
        <title>Chromosome-scale genome assembly of the rough periwinkle Littorina saxatilis.</title>
        <authorList>
            <person name="De Jode A."/>
            <person name="Faria R."/>
            <person name="Formenti G."/>
            <person name="Sims Y."/>
            <person name="Smith T.P."/>
            <person name="Tracey A."/>
            <person name="Wood J.M.D."/>
            <person name="Zagrodzka Z.B."/>
            <person name="Johannesson K."/>
            <person name="Butlin R.K."/>
            <person name="Leder E.H."/>
        </authorList>
    </citation>
    <scope>NUCLEOTIDE SEQUENCE [LARGE SCALE GENOMIC DNA]</scope>
    <source>
        <strain evidence="10">Snail1</strain>
        <tissue evidence="10">Muscle</tissue>
    </source>
</reference>
<dbReference type="SUPFAM" id="SSF52833">
    <property type="entry name" value="Thioredoxin-like"/>
    <property type="match status" value="1"/>
</dbReference>
<organism evidence="10 11">
    <name type="scientific">Littorina saxatilis</name>
    <dbReference type="NCBI Taxonomy" id="31220"/>
    <lineage>
        <taxon>Eukaryota</taxon>
        <taxon>Metazoa</taxon>
        <taxon>Spiralia</taxon>
        <taxon>Lophotrochozoa</taxon>
        <taxon>Mollusca</taxon>
        <taxon>Gastropoda</taxon>
        <taxon>Caenogastropoda</taxon>
        <taxon>Littorinimorpha</taxon>
        <taxon>Littorinoidea</taxon>
        <taxon>Littorinidae</taxon>
        <taxon>Littorina</taxon>
    </lineage>
</organism>
<evidence type="ECO:0000256" key="7">
    <source>
        <dbReference type="SAM" id="Phobius"/>
    </source>
</evidence>